<organism evidence="9 10">
    <name type="scientific">Anaerofustis stercorihominis</name>
    <dbReference type="NCBI Taxonomy" id="214853"/>
    <lineage>
        <taxon>Bacteria</taxon>
        <taxon>Bacillati</taxon>
        <taxon>Bacillota</taxon>
        <taxon>Clostridia</taxon>
        <taxon>Eubacteriales</taxon>
        <taxon>Eubacteriaceae</taxon>
        <taxon>Anaerofustis</taxon>
    </lineage>
</organism>
<dbReference type="PANTHER" id="PTHR30349:SF41">
    <property type="entry name" value="INTEGRASE_RECOMBINASE PROTEIN MJ0367-RELATED"/>
    <property type="match status" value="1"/>
</dbReference>
<dbReference type="Proteomes" id="UP000261212">
    <property type="component" value="Unassembled WGS sequence"/>
</dbReference>
<dbReference type="InterPro" id="IPR013762">
    <property type="entry name" value="Integrase-like_cat_sf"/>
</dbReference>
<dbReference type="AlphaFoldDB" id="A0A3E3DZ62"/>
<dbReference type="SUPFAM" id="SSF56349">
    <property type="entry name" value="DNA breaking-rejoining enzymes"/>
    <property type="match status" value="1"/>
</dbReference>
<dbReference type="Gene3D" id="1.10.150.130">
    <property type="match status" value="1"/>
</dbReference>
<accession>A0A3E3DZ62</accession>
<evidence type="ECO:0000259" key="7">
    <source>
        <dbReference type="PROSITE" id="PS51898"/>
    </source>
</evidence>
<dbReference type="GeneID" id="97999683"/>
<dbReference type="InterPro" id="IPR050090">
    <property type="entry name" value="Tyrosine_recombinase_XerCD"/>
</dbReference>
<dbReference type="GO" id="GO:0006310">
    <property type="term" value="P:DNA recombination"/>
    <property type="evidence" value="ECO:0007669"/>
    <property type="project" value="UniProtKB-KW"/>
</dbReference>
<evidence type="ECO:0000256" key="5">
    <source>
        <dbReference type="ARBA" id="ARBA00023172"/>
    </source>
</evidence>
<evidence type="ECO:0000313" key="10">
    <source>
        <dbReference type="Proteomes" id="UP000261212"/>
    </source>
</evidence>
<dbReference type="Pfam" id="PF00589">
    <property type="entry name" value="Phage_integrase"/>
    <property type="match status" value="1"/>
</dbReference>
<dbReference type="InterPro" id="IPR010998">
    <property type="entry name" value="Integrase_recombinase_N"/>
</dbReference>
<comment type="function">
    <text evidence="1">Site-specific tyrosine recombinase, which acts by catalyzing the cutting and rejoining of the recombining DNA molecules.</text>
</comment>
<dbReference type="Gene3D" id="1.10.443.10">
    <property type="entry name" value="Intergrase catalytic core"/>
    <property type="match status" value="1"/>
</dbReference>
<evidence type="ECO:0000256" key="3">
    <source>
        <dbReference type="ARBA" id="ARBA00022908"/>
    </source>
</evidence>
<feature type="domain" description="Core-binding (CB)" evidence="8">
    <location>
        <begin position="1"/>
        <end position="95"/>
    </location>
</feature>
<dbReference type="GO" id="GO:0003677">
    <property type="term" value="F:DNA binding"/>
    <property type="evidence" value="ECO:0007669"/>
    <property type="project" value="UniProtKB-UniRule"/>
</dbReference>
<name>A0A3E3DZ62_9FIRM</name>
<evidence type="ECO:0000313" key="9">
    <source>
        <dbReference type="EMBL" id="RGD74375.1"/>
    </source>
</evidence>
<dbReference type="RefSeq" id="WP_007049246.1">
    <property type="nucleotide sequence ID" value="NZ_CABKNJ010000005.1"/>
</dbReference>
<feature type="domain" description="Tyr recombinase" evidence="7">
    <location>
        <begin position="116"/>
        <end position="289"/>
    </location>
</feature>
<dbReference type="GO" id="GO:0015074">
    <property type="term" value="P:DNA integration"/>
    <property type="evidence" value="ECO:0007669"/>
    <property type="project" value="UniProtKB-KW"/>
</dbReference>
<proteinExistence type="inferred from homology"/>
<keyword evidence="4 6" id="KW-0238">DNA-binding</keyword>
<comment type="similarity">
    <text evidence="2">Belongs to the 'phage' integrase family.</text>
</comment>
<dbReference type="EMBL" id="QUSM01000003">
    <property type="protein sequence ID" value="RGD74375.1"/>
    <property type="molecule type" value="Genomic_DNA"/>
</dbReference>
<dbReference type="PANTHER" id="PTHR30349">
    <property type="entry name" value="PHAGE INTEGRASE-RELATED"/>
    <property type="match status" value="1"/>
</dbReference>
<keyword evidence="5" id="KW-0233">DNA recombination</keyword>
<evidence type="ECO:0000256" key="4">
    <source>
        <dbReference type="ARBA" id="ARBA00023125"/>
    </source>
</evidence>
<evidence type="ECO:0000256" key="6">
    <source>
        <dbReference type="PROSITE-ProRule" id="PRU01248"/>
    </source>
</evidence>
<comment type="caution">
    <text evidence="9">The sequence shown here is derived from an EMBL/GenBank/DDBJ whole genome shotgun (WGS) entry which is preliminary data.</text>
</comment>
<gene>
    <name evidence="9" type="ORF">DW687_06310</name>
</gene>
<sequence length="296" mass="34513">MNSFVIEEYLSDLNINENSKKGYLYDLNTFFLFIKERNSFDESSHNLESELNLFKGLNNIDMYAYINYLKSSLSNSDKTIARKLSAVKNLYKYLNKKYSFNNEIITFKFKYDNTSFNNEVLSDKQIKELIEYTKNNEPLKNQIIIFLILFNGLTVKELKNIKIKDIYENSIVIDSNGENERIIKINDALRAILSDFLNPVDQLYLLKGRNNQPITERRIQEVVKNALSKIGINKKGISTGILRNTSVKMIKEYNSAGFTDIKNFLGIKTDKQVEKYLKDSNELNELDMNKNPFSKF</sequence>
<dbReference type="PROSITE" id="PS51900">
    <property type="entry name" value="CB"/>
    <property type="match status" value="1"/>
</dbReference>
<keyword evidence="3" id="KW-0229">DNA integration</keyword>
<dbReference type="InterPro" id="IPR004107">
    <property type="entry name" value="Integrase_SAM-like_N"/>
</dbReference>
<reference evidence="9 10" key="1">
    <citation type="submission" date="2018-08" db="EMBL/GenBank/DDBJ databases">
        <title>A genome reference for cultivated species of the human gut microbiota.</title>
        <authorList>
            <person name="Zou Y."/>
            <person name="Xue W."/>
            <person name="Luo G."/>
        </authorList>
    </citation>
    <scope>NUCLEOTIDE SEQUENCE [LARGE SCALE GENOMIC DNA]</scope>
    <source>
        <strain evidence="9 10">AM25-6</strain>
    </source>
</reference>
<evidence type="ECO:0000256" key="2">
    <source>
        <dbReference type="ARBA" id="ARBA00008857"/>
    </source>
</evidence>
<evidence type="ECO:0000259" key="8">
    <source>
        <dbReference type="PROSITE" id="PS51900"/>
    </source>
</evidence>
<protein>
    <submittedName>
        <fullName evidence="9">Uncharacterized protein</fullName>
    </submittedName>
</protein>
<dbReference type="InterPro" id="IPR044068">
    <property type="entry name" value="CB"/>
</dbReference>
<dbReference type="PROSITE" id="PS51898">
    <property type="entry name" value="TYR_RECOMBINASE"/>
    <property type="match status" value="1"/>
</dbReference>
<dbReference type="InterPro" id="IPR002104">
    <property type="entry name" value="Integrase_catalytic"/>
</dbReference>
<evidence type="ECO:0000256" key="1">
    <source>
        <dbReference type="ARBA" id="ARBA00003283"/>
    </source>
</evidence>
<dbReference type="Pfam" id="PF02899">
    <property type="entry name" value="Phage_int_SAM_1"/>
    <property type="match status" value="1"/>
</dbReference>
<dbReference type="InterPro" id="IPR011010">
    <property type="entry name" value="DNA_brk_join_enz"/>
</dbReference>